<reference evidence="1 2" key="1">
    <citation type="submission" date="2024-09" db="EMBL/GenBank/DDBJ databases">
        <authorList>
            <person name="Sun Q."/>
            <person name="Mori K."/>
        </authorList>
    </citation>
    <scope>NUCLEOTIDE SEQUENCE [LARGE SCALE GENOMIC DNA]</scope>
    <source>
        <strain evidence="1 2">JCM 11683</strain>
    </source>
</reference>
<dbReference type="EMBL" id="JBHMAU010000046">
    <property type="protein sequence ID" value="MFB9776144.1"/>
    <property type="molecule type" value="Genomic_DNA"/>
</dbReference>
<evidence type="ECO:0000313" key="1">
    <source>
        <dbReference type="EMBL" id="MFB9776144.1"/>
    </source>
</evidence>
<comment type="caution">
    <text evidence="1">The sequence shown here is derived from an EMBL/GenBank/DDBJ whole genome shotgun (WGS) entry which is preliminary data.</text>
</comment>
<sequence length="136" mass="15458">MNRAQVADLLNLIASTDGRKLTQQMPAAWLDILGQYPYADCRAAVVHHFQTSTEWLMPAHIIRHVKQLRKDRLLAVRETVEPNRADADDPTTYVETRRRLIQLIADGHVTADDYRRYHTSGQPLADWISQGQLGAA</sequence>
<keyword evidence="2" id="KW-1185">Reference proteome</keyword>
<proteinExistence type="predicted"/>
<organism evidence="1 2">
    <name type="scientific">Brevibacterium otitidis</name>
    <dbReference type="NCBI Taxonomy" id="53364"/>
    <lineage>
        <taxon>Bacteria</taxon>
        <taxon>Bacillati</taxon>
        <taxon>Actinomycetota</taxon>
        <taxon>Actinomycetes</taxon>
        <taxon>Micrococcales</taxon>
        <taxon>Brevibacteriaceae</taxon>
        <taxon>Brevibacterium</taxon>
    </lineage>
</organism>
<name>A0ABV5X119_9MICO</name>
<evidence type="ECO:0000313" key="2">
    <source>
        <dbReference type="Proteomes" id="UP001589707"/>
    </source>
</evidence>
<accession>A0ABV5X119</accession>
<protein>
    <submittedName>
        <fullName evidence="1">Uncharacterized protein</fullName>
    </submittedName>
</protein>
<dbReference type="Proteomes" id="UP001589707">
    <property type="component" value="Unassembled WGS sequence"/>
</dbReference>
<dbReference type="RefSeq" id="WP_376839867.1">
    <property type="nucleotide sequence ID" value="NZ_JBHMAU010000046.1"/>
</dbReference>
<gene>
    <name evidence="1" type="ORF">ACFFN1_06975</name>
</gene>